<name>A0A7U8C510_NEPCE</name>
<evidence type="ECO:0000256" key="1">
    <source>
        <dbReference type="ARBA" id="ARBA00007118"/>
    </source>
</evidence>
<organism evidence="4 5">
    <name type="scientific">Neptuniibacter caesariensis</name>
    <dbReference type="NCBI Taxonomy" id="207954"/>
    <lineage>
        <taxon>Bacteria</taxon>
        <taxon>Pseudomonadati</taxon>
        <taxon>Pseudomonadota</taxon>
        <taxon>Gammaproteobacteria</taxon>
        <taxon>Oceanospirillales</taxon>
        <taxon>Oceanospirillaceae</taxon>
        <taxon>Neptuniibacter</taxon>
    </lineage>
</organism>
<evidence type="ECO:0000313" key="4">
    <source>
        <dbReference type="EMBL" id="EAR61652.1"/>
    </source>
</evidence>
<evidence type="ECO:0000259" key="3">
    <source>
        <dbReference type="Pfam" id="PF00881"/>
    </source>
</evidence>
<dbReference type="CDD" id="cd02137">
    <property type="entry name" value="MhqN-like"/>
    <property type="match status" value="1"/>
</dbReference>
<dbReference type="InterPro" id="IPR029479">
    <property type="entry name" value="Nitroreductase"/>
</dbReference>
<dbReference type="EMBL" id="AAOW01000006">
    <property type="protein sequence ID" value="EAR61652.1"/>
    <property type="molecule type" value="Genomic_DNA"/>
</dbReference>
<accession>A0A7U8C510</accession>
<dbReference type="Proteomes" id="UP000002171">
    <property type="component" value="Unassembled WGS sequence"/>
</dbReference>
<dbReference type="AlphaFoldDB" id="A0A7U8C510"/>
<keyword evidence="5" id="KW-1185">Reference proteome</keyword>
<dbReference type="Pfam" id="PF00881">
    <property type="entry name" value="Nitroreductase"/>
    <property type="match status" value="1"/>
</dbReference>
<dbReference type="PANTHER" id="PTHR43673:SF10">
    <property type="entry name" value="NADH DEHYDROGENASE_NAD(P)H NITROREDUCTASE XCC3605-RELATED"/>
    <property type="match status" value="1"/>
</dbReference>
<proteinExistence type="inferred from homology"/>
<dbReference type="GO" id="GO:0016491">
    <property type="term" value="F:oxidoreductase activity"/>
    <property type="evidence" value="ECO:0007669"/>
    <property type="project" value="UniProtKB-KW"/>
</dbReference>
<evidence type="ECO:0000313" key="5">
    <source>
        <dbReference type="Proteomes" id="UP000002171"/>
    </source>
</evidence>
<dbReference type="SUPFAM" id="SSF55469">
    <property type="entry name" value="FMN-dependent nitroreductase-like"/>
    <property type="match status" value="1"/>
</dbReference>
<dbReference type="RefSeq" id="WP_007022739.1">
    <property type="nucleotide sequence ID" value="NZ_CH724127.1"/>
</dbReference>
<comment type="similarity">
    <text evidence="1">Belongs to the nitroreductase family.</text>
</comment>
<reference evidence="4 5" key="1">
    <citation type="submission" date="2006-02" db="EMBL/GenBank/DDBJ databases">
        <authorList>
            <person name="Pinhassi J."/>
            <person name="Pedros-Alio C."/>
            <person name="Ferriera S."/>
            <person name="Johnson J."/>
            <person name="Kravitz S."/>
            <person name="Halpern A."/>
            <person name="Remington K."/>
            <person name="Beeson K."/>
            <person name="Tran B."/>
            <person name="Rogers Y.-H."/>
            <person name="Friedman R."/>
            <person name="Venter J.C."/>
        </authorList>
    </citation>
    <scope>NUCLEOTIDE SEQUENCE [LARGE SCALE GENOMIC DNA]</scope>
    <source>
        <strain evidence="4 5">MED92</strain>
    </source>
</reference>
<keyword evidence="2" id="KW-0560">Oxidoreductase</keyword>
<feature type="domain" description="Nitroreductase" evidence="3">
    <location>
        <begin position="10"/>
        <end position="184"/>
    </location>
</feature>
<comment type="caution">
    <text evidence="4">The sequence shown here is derived from an EMBL/GenBank/DDBJ whole genome shotgun (WGS) entry which is preliminary data.</text>
</comment>
<evidence type="ECO:0000256" key="2">
    <source>
        <dbReference type="ARBA" id="ARBA00023002"/>
    </source>
</evidence>
<sequence>MSNQLESILQSRASVGKYQTGKQIPQQDIQELLRLATLSPSAFNMQNWHFLVVNSDEAKQRLHPIAYYQPQILDASATVVICGDLDGYQRLEERLTPSVEAGILNDEIVKGWSEMVNSGFADNPQAQRDEAVRAASLAAMTLMLAASGKGIASGAMSGFDAQGLQKEFGLAKERLPVLLVTLGYPDQASWPQKPRVSVQDVMSIV</sequence>
<protein>
    <submittedName>
        <fullName evidence="4">Nitroreductase</fullName>
    </submittedName>
</protein>
<dbReference type="Gene3D" id="3.40.109.10">
    <property type="entry name" value="NADH Oxidase"/>
    <property type="match status" value="1"/>
</dbReference>
<gene>
    <name evidence="4" type="ORF">MED92_03617</name>
</gene>
<dbReference type="PANTHER" id="PTHR43673">
    <property type="entry name" value="NAD(P)H NITROREDUCTASE YDGI-RELATED"/>
    <property type="match status" value="1"/>
</dbReference>
<dbReference type="OrthoDB" id="9784375at2"/>
<dbReference type="InterPro" id="IPR000415">
    <property type="entry name" value="Nitroreductase-like"/>
</dbReference>